<feature type="chain" id="PRO_5001652779" evidence="2">
    <location>
        <begin position="21"/>
        <end position="191"/>
    </location>
</feature>
<dbReference type="AlphaFoldDB" id="A0A068RXS8"/>
<comment type="caution">
    <text evidence="3">The sequence shown here is derived from an EMBL/GenBank/DDBJ whole genome shotgun (WGS) entry which is preliminary data.</text>
</comment>
<feature type="compositionally biased region" description="Acidic residues" evidence="1">
    <location>
        <begin position="73"/>
        <end position="103"/>
    </location>
</feature>
<sequence length="191" mass="20847">MRTLHFIPLSLAALALLVQAAPVAEQGKNTVQIYTTGNEAAEKQDALQDPHGGGGADALGQLAEGLRNVKREDDDDDDDEDDDDDDEDDDDDDEDDDDDDEDDKTTMKTMMMAMIWMTKMTTLMTLSPGSHGYHIAGIIKKREEGGVAEGPHIQKLKAHHHKDADGEDPGDGIHGDDDDDDDDDGDDEEED</sequence>
<accession>A0A068RXS8</accession>
<feature type="region of interest" description="Disordered" evidence="1">
    <location>
        <begin position="144"/>
        <end position="191"/>
    </location>
</feature>
<dbReference type="VEuPathDB" id="FungiDB:LCOR_05660.1"/>
<protein>
    <submittedName>
        <fullName evidence="3">Uncharacterized protein</fullName>
    </submittedName>
</protein>
<gene>
    <name evidence="3" type="ORF">LCOR_05660.1</name>
</gene>
<evidence type="ECO:0000313" key="3">
    <source>
        <dbReference type="EMBL" id="CDH54412.1"/>
    </source>
</evidence>
<keyword evidence="2" id="KW-0732">Signal</keyword>
<evidence type="ECO:0000313" key="4">
    <source>
        <dbReference type="Proteomes" id="UP000027586"/>
    </source>
</evidence>
<feature type="signal peptide" evidence="2">
    <location>
        <begin position="1"/>
        <end position="20"/>
    </location>
</feature>
<evidence type="ECO:0000256" key="1">
    <source>
        <dbReference type="SAM" id="MobiDB-lite"/>
    </source>
</evidence>
<dbReference type="Proteomes" id="UP000027586">
    <property type="component" value="Unassembled WGS sequence"/>
</dbReference>
<name>A0A068RXS8_9FUNG</name>
<organism evidence="3 4">
    <name type="scientific">Lichtheimia corymbifera JMRC:FSU:9682</name>
    <dbReference type="NCBI Taxonomy" id="1263082"/>
    <lineage>
        <taxon>Eukaryota</taxon>
        <taxon>Fungi</taxon>
        <taxon>Fungi incertae sedis</taxon>
        <taxon>Mucoromycota</taxon>
        <taxon>Mucoromycotina</taxon>
        <taxon>Mucoromycetes</taxon>
        <taxon>Mucorales</taxon>
        <taxon>Lichtheimiaceae</taxon>
        <taxon>Lichtheimia</taxon>
    </lineage>
</organism>
<evidence type="ECO:0000256" key="2">
    <source>
        <dbReference type="SAM" id="SignalP"/>
    </source>
</evidence>
<proteinExistence type="predicted"/>
<feature type="region of interest" description="Disordered" evidence="1">
    <location>
        <begin position="41"/>
        <end position="104"/>
    </location>
</feature>
<dbReference type="EMBL" id="CBTN010000023">
    <property type="protein sequence ID" value="CDH54412.1"/>
    <property type="molecule type" value="Genomic_DNA"/>
</dbReference>
<reference evidence="3" key="1">
    <citation type="submission" date="2013-08" db="EMBL/GenBank/DDBJ databases">
        <title>Gene expansion shapes genome architecture in the human pathogen Lichtheimia corymbifera: an evolutionary genomics analysis in the ancient terrestrial Mucorales (Mucoromycotina).</title>
        <authorList>
            <person name="Schwartze V.U."/>
            <person name="Winter S."/>
            <person name="Shelest E."/>
            <person name="Marcet-Houben M."/>
            <person name="Horn F."/>
            <person name="Wehner S."/>
            <person name="Hoffmann K."/>
            <person name="Riege K."/>
            <person name="Sammeth M."/>
            <person name="Nowrousian M."/>
            <person name="Valiante V."/>
            <person name="Linde J."/>
            <person name="Jacobsen I.D."/>
            <person name="Marz M."/>
            <person name="Brakhage A.A."/>
            <person name="Gabaldon T."/>
            <person name="Bocker S."/>
            <person name="Voigt K."/>
        </authorList>
    </citation>
    <scope>NUCLEOTIDE SEQUENCE [LARGE SCALE GENOMIC DNA]</scope>
    <source>
        <strain evidence="3">FSU 9682</strain>
    </source>
</reference>
<keyword evidence="4" id="KW-1185">Reference proteome</keyword>
<feature type="compositionally biased region" description="Acidic residues" evidence="1">
    <location>
        <begin position="165"/>
        <end position="191"/>
    </location>
</feature>
<dbReference type="OrthoDB" id="2290492at2759"/>